<dbReference type="AlphaFoldDB" id="A0A1G2TY39"/>
<evidence type="ECO:0000256" key="2">
    <source>
        <dbReference type="ARBA" id="ARBA00007365"/>
    </source>
</evidence>
<reference evidence="7 8" key="1">
    <citation type="journal article" date="2016" name="Nat. Commun.">
        <title>Thousands of microbial genomes shed light on interconnected biogeochemical processes in an aquifer system.</title>
        <authorList>
            <person name="Anantharaman K."/>
            <person name="Brown C.T."/>
            <person name="Hug L.A."/>
            <person name="Sharon I."/>
            <person name="Castelle C.J."/>
            <person name="Probst A.J."/>
            <person name="Thomas B.C."/>
            <person name="Singh A."/>
            <person name="Wilkins M.J."/>
            <person name="Karaoz U."/>
            <person name="Brodie E.L."/>
            <person name="Williams K.H."/>
            <person name="Hubbard S.S."/>
            <person name="Banfield J.F."/>
        </authorList>
    </citation>
    <scope>NUCLEOTIDE SEQUENCE [LARGE SCALE GENOMIC DNA]</scope>
</reference>
<evidence type="ECO:0000259" key="6">
    <source>
        <dbReference type="PROSITE" id="PS50072"/>
    </source>
</evidence>
<comment type="catalytic activity">
    <reaction evidence="5">
        <text>[protein]-peptidylproline (omega=180) = [protein]-peptidylproline (omega=0)</text>
        <dbReference type="Rhea" id="RHEA:16237"/>
        <dbReference type="Rhea" id="RHEA-COMP:10747"/>
        <dbReference type="Rhea" id="RHEA-COMP:10748"/>
        <dbReference type="ChEBI" id="CHEBI:83833"/>
        <dbReference type="ChEBI" id="CHEBI:83834"/>
        <dbReference type="EC" id="5.2.1.8"/>
    </reaction>
</comment>
<dbReference type="PANTHER" id="PTHR45625:SF4">
    <property type="entry name" value="PEPTIDYLPROLYL ISOMERASE DOMAIN AND WD REPEAT-CONTAINING PROTEIN 1"/>
    <property type="match status" value="1"/>
</dbReference>
<dbReference type="Proteomes" id="UP000178404">
    <property type="component" value="Unassembled WGS sequence"/>
</dbReference>
<comment type="function">
    <text evidence="1 5">PPIases accelerate the folding of proteins. It catalyzes the cis-trans isomerization of proline imidic peptide bonds in oligopeptides.</text>
</comment>
<dbReference type="PIRSF" id="PIRSF001467">
    <property type="entry name" value="Peptidylpro_ismrse"/>
    <property type="match status" value="1"/>
</dbReference>
<dbReference type="PRINTS" id="PR00153">
    <property type="entry name" value="CSAPPISMRASE"/>
</dbReference>
<keyword evidence="3 5" id="KW-0697">Rotamase</keyword>
<sequence>MMNATLHTNKGDITIQFVSDLAPNTVANFVKLAKEGFYDGTKFHRVIKGFMNQGGDPFSKDDSLVDKWGTGGPGYYFADEIGPDNKNNAGTISMANAGPDTNGSQFFINVAPNNNLDTKHTVFGYVTEGIDVVMEINSLETDASDRPLEPVIIESITLK</sequence>
<dbReference type="InterPro" id="IPR044666">
    <property type="entry name" value="Cyclophilin_A-like"/>
</dbReference>
<dbReference type="GO" id="GO:0003755">
    <property type="term" value="F:peptidyl-prolyl cis-trans isomerase activity"/>
    <property type="evidence" value="ECO:0007669"/>
    <property type="project" value="UniProtKB-UniRule"/>
</dbReference>
<proteinExistence type="inferred from homology"/>
<dbReference type="InterPro" id="IPR002130">
    <property type="entry name" value="Cyclophilin-type_PPIase_dom"/>
</dbReference>
<organism evidence="7 8">
    <name type="scientific">Candidatus Zambryskibacteria bacterium RIFCSPLOWO2_01_FULL_35_19</name>
    <dbReference type="NCBI Taxonomy" id="1802757"/>
    <lineage>
        <taxon>Bacteria</taxon>
        <taxon>Candidatus Zambryskiibacteriota</taxon>
    </lineage>
</organism>
<dbReference type="EC" id="5.2.1.8" evidence="5"/>
<dbReference type="EMBL" id="MHWA01000005">
    <property type="protein sequence ID" value="OHB02225.1"/>
    <property type="molecule type" value="Genomic_DNA"/>
</dbReference>
<protein>
    <recommendedName>
        <fullName evidence="5">Peptidyl-prolyl cis-trans isomerase</fullName>
        <shortName evidence="5">PPIase</shortName>
        <ecNumber evidence="5">5.2.1.8</ecNumber>
    </recommendedName>
</protein>
<dbReference type="InterPro" id="IPR024936">
    <property type="entry name" value="Cyclophilin-type_PPIase"/>
</dbReference>
<dbReference type="Gene3D" id="2.40.100.10">
    <property type="entry name" value="Cyclophilin-like"/>
    <property type="match status" value="1"/>
</dbReference>
<evidence type="ECO:0000256" key="1">
    <source>
        <dbReference type="ARBA" id="ARBA00002388"/>
    </source>
</evidence>
<dbReference type="GO" id="GO:0006457">
    <property type="term" value="P:protein folding"/>
    <property type="evidence" value="ECO:0007669"/>
    <property type="project" value="InterPro"/>
</dbReference>
<dbReference type="Pfam" id="PF00160">
    <property type="entry name" value="Pro_isomerase"/>
    <property type="match status" value="1"/>
</dbReference>
<dbReference type="InterPro" id="IPR029000">
    <property type="entry name" value="Cyclophilin-like_dom_sf"/>
</dbReference>
<dbReference type="InterPro" id="IPR020892">
    <property type="entry name" value="Cyclophilin-type_PPIase_CS"/>
</dbReference>
<accession>A0A1G2TY39</accession>
<dbReference type="PROSITE" id="PS50072">
    <property type="entry name" value="CSA_PPIASE_2"/>
    <property type="match status" value="1"/>
</dbReference>
<comment type="similarity">
    <text evidence="2 5">Belongs to the cyclophilin-type PPIase family.</text>
</comment>
<dbReference type="SUPFAM" id="SSF50891">
    <property type="entry name" value="Cyclophilin-like"/>
    <property type="match status" value="1"/>
</dbReference>
<dbReference type="CDD" id="cd00317">
    <property type="entry name" value="cyclophilin"/>
    <property type="match status" value="1"/>
</dbReference>
<evidence type="ECO:0000313" key="7">
    <source>
        <dbReference type="EMBL" id="OHB02225.1"/>
    </source>
</evidence>
<evidence type="ECO:0000256" key="5">
    <source>
        <dbReference type="RuleBase" id="RU363019"/>
    </source>
</evidence>
<name>A0A1G2TY39_9BACT</name>
<evidence type="ECO:0000256" key="3">
    <source>
        <dbReference type="ARBA" id="ARBA00023110"/>
    </source>
</evidence>
<evidence type="ECO:0000313" key="8">
    <source>
        <dbReference type="Proteomes" id="UP000178404"/>
    </source>
</evidence>
<dbReference type="PROSITE" id="PS00170">
    <property type="entry name" value="CSA_PPIASE_1"/>
    <property type="match status" value="1"/>
</dbReference>
<keyword evidence="4 5" id="KW-0413">Isomerase</keyword>
<gene>
    <name evidence="7" type="ORF">A3A90_02610</name>
</gene>
<dbReference type="PANTHER" id="PTHR45625">
    <property type="entry name" value="PEPTIDYL-PROLYL CIS-TRANS ISOMERASE-RELATED"/>
    <property type="match status" value="1"/>
</dbReference>
<comment type="caution">
    <text evidence="7">The sequence shown here is derived from an EMBL/GenBank/DDBJ whole genome shotgun (WGS) entry which is preliminary data.</text>
</comment>
<feature type="domain" description="PPIase cyclophilin-type" evidence="6">
    <location>
        <begin position="1"/>
        <end position="158"/>
    </location>
</feature>
<evidence type="ECO:0000256" key="4">
    <source>
        <dbReference type="ARBA" id="ARBA00023235"/>
    </source>
</evidence>